<protein>
    <submittedName>
        <fullName evidence="6">MipA/OmpV family protein</fullName>
    </submittedName>
</protein>
<comment type="subcellular location">
    <subcellularLocation>
        <location evidence="1">Cell outer membrane</location>
    </subcellularLocation>
</comment>
<keyword evidence="3" id="KW-0732">Signal</keyword>
<evidence type="ECO:0000256" key="2">
    <source>
        <dbReference type="ARBA" id="ARBA00005722"/>
    </source>
</evidence>
<accession>A0A410NTI4</accession>
<dbReference type="Pfam" id="PF06629">
    <property type="entry name" value="MipA"/>
    <property type="match status" value="1"/>
</dbReference>
<name>A0A410NTI4_BREDI</name>
<dbReference type="GO" id="GO:0009279">
    <property type="term" value="C:cell outer membrane"/>
    <property type="evidence" value="ECO:0007669"/>
    <property type="project" value="UniProtKB-SubCell"/>
</dbReference>
<keyword evidence="4" id="KW-0472">Membrane</keyword>
<dbReference type="KEGG" id="bdm:EQG53_01640"/>
<proteinExistence type="inferred from homology"/>
<organism evidence="6 7">
    <name type="scientific">Brevundimonas diminuta</name>
    <name type="common">Pseudomonas diminuta</name>
    <dbReference type="NCBI Taxonomy" id="293"/>
    <lineage>
        <taxon>Bacteria</taxon>
        <taxon>Pseudomonadati</taxon>
        <taxon>Pseudomonadota</taxon>
        <taxon>Alphaproteobacteria</taxon>
        <taxon>Caulobacterales</taxon>
        <taxon>Caulobacteraceae</taxon>
        <taxon>Brevundimonas</taxon>
    </lineage>
</organism>
<reference evidence="6 7" key="1">
    <citation type="submission" date="2019-01" db="EMBL/GenBank/DDBJ databases">
        <title>Brevundimonas diminuta Genome sequencing and assembly.</title>
        <authorList>
            <person name="Chen H."/>
        </authorList>
    </citation>
    <scope>NUCLEOTIDE SEQUENCE [LARGE SCALE GENOMIC DNA]</scope>
    <source>
        <strain evidence="7">ATCC(B) 19146</strain>
    </source>
</reference>
<dbReference type="Proteomes" id="UP000287388">
    <property type="component" value="Chromosome"/>
</dbReference>
<evidence type="ECO:0000256" key="5">
    <source>
        <dbReference type="ARBA" id="ARBA00023237"/>
    </source>
</evidence>
<dbReference type="InterPro" id="IPR010583">
    <property type="entry name" value="MipA"/>
</dbReference>
<comment type="similarity">
    <text evidence="2">Belongs to the MipA/OmpV family.</text>
</comment>
<evidence type="ECO:0000313" key="6">
    <source>
        <dbReference type="EMBL" id="QAT13155.1"/>
    </source>
</evidence>
<dbReference type="EMBL" id="CP035093">
    <property type="protein sequence ID" value="QAT13155.1"/>
    <property type="molecule type" value="Genomic_DNA"/>
</dbReference>
<evidence type="ECO:0000256" key="4">
    <source>
        <dbReference type="ARBA" id="ARBA00023136"/>
    </source>
</evidence>
<evidence type="ECO:0000256" key="1">
    <source>
        <dbReference type="ARBA" id="ARBA00004442"/>
    </source>
</evidence>
<dbReference type="PANTHER" id="PTHR38776">
    <property type="entry name" value="MLTA-INTERACTING PROTEIN-RELATED"/>
    <property type="match status" value="1"/>
</dbReference>
<dbReference type="PANTHER" id="PTHR38776:SF1">
    <property type="entry name" value="MLTA-INTERACTING PROTEIN-RELATED"/>
    <property type="match status" value="1"/>
</dbReference>
<dbReference type="AlphaFoldDB" id="A0A410NTI4"/>
<keyword evidence="5" id="KW-0998">Cell outer membrane</keyword>
<evidence type="ECO:0000313" key="7">
    <source>
        <dbReference type="Proteomes" id="UP000287388"/>
    </source>
</evidence>
<sequence>MESETLYHQLLTWDSFMTAHSPLRLALLAAALSVLPVSALPVSAMAQSQPFIPAETPQTWKVDVGGGVVRGFSATGSNSDEANVTAWGSASYRDIVYANGLDGLGWNAVKRDGFHAGVQLRPRFAAGDIDGMDRPDLGADAALYAFKRLPGNIVVGGRIQHDATGDDAGMEYYGSISHQRVTRVGLLQTMAYMRGASDERVQRYYGVSAAEPASSGLTAFEPSGGLSAAGAAALLAIPIGDRYGMGAFVNYEQRLGDIKDSPLIEDDYIWRAGVIGVLRFNSGD</sequence>
<evidence type="ECO:0000256" key="3">
    <source>
        <dbReference type="ARBA" id="ARBA00022729"/>
    </source>
</evidence>
<gene>
    <name evidence="6" type="ORF">EQG53_01640</name>
</gene>